<dbReference type="InterPro" id="IPR049946">
    <property type="entry name" value="RIBOSOMAL_L20_CS"/>
</dbReference>
<dbReference type="GO" id="GO:0000027">
    <property type="term" value="P:ribosomal large subunit assembly"/>
    <property type="evidence" value="ECO:0007669"/>
    <property type="project" value="UniProtKB-UniRule"/>
</dbReference>
<keyword evidence="5 8" id="KW-0687">Ribonucleoprotein</keyword>
<evidence type="ECO:0000256" key="1">
    <source>
        <dbReference type="ARBA" id="ARBA00007698"/>
    </source>
</evidence>
<dbReference type="GO" id="GO:0003735">
    <property type="term" value="F:structural constituent of ribosome"/>
    <property type="evidence" value="ECO:0007669"/>
    <property type="project" value="InterPro"/>
</dbReference>
<keyword evidence="4 8" id="KW-0689">Ribosomal protein</keyword>
<dbReference type="Proteomes" id="UP001141259">
    <property type="component" value="Unassembled WGS sequence"/>
</dbReference>
<comment type="function">
    <text evidence="6 8 9">Binds directly to 23S ribosomal RNA and is necessary for the in vitro assembly process of the 50S ribosomal subunit. It is not involved in the protein synthesizing functions of that subunit.</text>
</comment>
<evidence type="ECO:0000256" key="2">
    <source>
        <dbReference type="ARBA" id="ARBA00022730"/>
    </source>
</evidence>
<organism evidence="10 11">
    <name type="scientific">Umezawaea endophytica</name>
    <dbReference type="NCBI Taxonomy" id="1654476"/>
    <lineage>
        <taxon>Bacteria</taxon>
        <taxon>Bacillati</taxon>
        <taxon>Actinomycetota</taxon>
        <taxon>Actinomycetes</taxon>
        <taxon>Pseudonocardiales</taxon>
        <taxon>Pseudonocardiaceae</taxon>
        <taxon>Umezawaea</taxon>
    </lineage>
</organism>
<evidence type="ECO:0000256" key="6">
    <source>
        <dbReference type="ARBA" id="ARBA00024775"/>
    </source>
</evidence>
<name>A0A9X2VWA3_9PSEU</name>
<protein>
    <recommendedName>
        <fullName evidence="7 8">Large ribosomal subunit protein bL20</fullName>
    </recommendedName>
</protein>
<dbReference type="GO" id="GO:0019843">
    <property type="term" value="F:rRNA binding"/>
    <property type="evidence" value="ECO:0007669"/>
    <property type="project" value="UniProtKB-UniRule"/>
</dbReference>
<dbReference type="RefSeq" id="WP_259629492.1">
    <property type="nucleotide sequence ID" value="NZ_JANYMP010000040.1"/>
</dbReference>
<accession>A0A9X2VWA3</accession>
<keyword evidence="11" id="KW-1185">Reference proteome</keyword>
<gene>
    <name evidence="8 10" type="primary">rplT</name>
    <name evidence="10" type="ORF">NZH93_45020</name>
</gene>
<dbReference type="Gene3D" id="6.10.160.10">
    <property type="match status" value="1"/>
</dbReference>
<evidence type="ECO:0000256" key="7">
    <source>
        <dbReference type="ARBA" id="ARBA00035172"/>
    </source>
</evidence>
<dbReference type="SUPFAM" id="SSF74731">
    <property type="entry name" value="Ribosomal protein L20"/>
    <property type="match status" value="1"/>
</dbReference>
<evidence type="ECO:0000256" key="3">
    <source>
        <dbReference type="ARBA" id="ARBA00022884"/>
    </source>
</evidence>
<keyword evidence="3 8" id="KW-0694">RNA-binding</keyword>
<comment type="caution">
    <text evidence="10">The sequence shown here is derived from an EMBL/GenBank/DDBJ whole genome shotgun (WGS) entry which is preliminary data.</text>
</comment>
<dbReference type="HAMAP" id="MF_00382">
    <property type="entry name" value="Ribosomal_bL20"/>
    <property type="match status" value="1"/>
</dbReference>
<dbReference type="GO" id="GO:0006412">
    <property type="term" value="P:translation"/>
    <property type="evidence" value="ECO:0007669"/>
    <property type="project" value="InterPro"/>
</dbReference>
<dbReference type="CDD" id="cd07026">
    <property type="entry name" value="Ribosomal_L20"/>
    <property type="match status" value="1"/>
</dbReference>
<dbReference type="InterPro" id="IPR035566">
    <property type="entry name" value="Ribosomal_protein_bL20_C"/>
</dbReference>
<dbReference type="Gene3D" id="1.10.1900.20">
    <property type="entry name" value="Ribosomal protein L20"/>
    <property type="match status" value="1"/>
</dbReference>
<dbReference type="Pfam" id="PF00453">
    <property type="entry name" value="Ribosomal_L20"/>
    <property type="match status" value="1"/>
</dbReference>
<dbReference type="EMBL" id="JANYMP010000040">
    <property type="protein sequence ID" value="MCS7484041.1"/>
    <property type="molecule type" value="Genomic_DNA"/>
</dbReference>
<evidence type="ECO:0000256" key="9">
    <source>
        <dbReference type="RuleBase" id="RU000560"/>
    </source>
</evidence>
<sequence length="130" mass="14795">MARVKRAVNAHKKRRTTLELASGYRGQRSRLYRKAKEQVLHSLGYAYRDRRARKGDFRKLWIQRINAAVRANGMTYNRFIQGLRLAEIEVDRKILAELAVSDPAAFTAIVELAKAAMPDDVNAPLAEDKA</sequence>
<dbReference type="AlphaFoldDB" id="A0A9X2VWA3"/>
<evidence type="ECO:0000256" key="5">
    <source>
        <dbReference type="ARBA" id="ARBA00023274"/>
    </source>
</evidence>
<evidence type="ECO:0000256" key="8">
    <source>
        <dbReference type="HAMAP-Rule" id="MF_00382"/>
    </source>
</evidence>
<dbReference type="NCBIfam" id="TIGR01032">
    <property type="entry name" value="rplT_bact"/>
    <property type="match status" value="1"/>
</dbReference>
<dbReference type="GO" id="GO:0005840">
    <property type="term" value="C:ribosome"/>
    <property type="evidence" value="ECO:0007669"/>
    <property type="project" value="UniProtKB-KW"/>
</dbReference>
<evidence type="ECO:0000313" key="10">
    <source>
        <dbReference type="EMBL" id="MCS7484041.1"/>
    </source>
</evidence>
<dbReference type="FunFam" id="1.10.1900.20:FF:000001">
    <property type="entry name" value="50S ribosomal protein L20"/>
    <property type="match status" value="1"/>
</dbReference>
<dbReference type="GO" id="GO:1990904">
    <property type="term" value="C:ribonucleoprotein complex"/>
    <property type="evidence" value="ECO:0007669"/>
    <property type="project" value="UniProtKB-KW"/>
</dbReference>
<comment type="similarity">
    <text evidence="1 8 9">Belongs to the bacterial ribosomal protein bL20 family.</text>
</comment>
<proteinExistence type="inferred from homology"/>
<dbReference type="PANTHER" id="PTHR10986">
    <property type="entry name" value="39S RIBOSOMAL PROTEIN L20"/>
    <property type="match status" value="1"/>
</dbReference>
<reference evidence="10" key="1">
    <citation type="submission" date="2022-08" db="EMBL/GenBank/DDBJ databases">
        <authorList>
            <person name="Tistechok S."/>
            <person name="Samborskyy M."/>
            <person name="Roman I."/>
        </authorList>
    </citation>
    <scope>NUCLEOTIDE SEQUENCE</scope>
    <source>
        <strain evidence="10">DSM 103496</strain>
    </source>
</reference>
<dbReference type="PRINTS" id="PR00062">
    <property type="entry name" value="RIBOSOMALL20"/>
</dbReference>
<keyword evidence="2 8" id="KW-0699">rRNA-binding</keyword>
<dbReference type="InterPro" id="IPR005813">
    <property type="entry name" value="Ribosomal_bL20"/>
</dbReference>
<evidence type="ECO:0000256" key="4">
    <source>
        <dbReference type="ARBA" id="ARBA00022980"/>
    </source>
</evidence>
<evidence type="ECO:0000313" key="11">
    <source>
        <dbReference type="Proteomes" id="UP001141259"/>
    </source>
</evidence>
<dbReference type="PROSITE" id="PS00937">
    <property type="entry name" value="RIBOSOMAL_L20"/>
    <property type="match status" value="1"/>
</dbReference>